<evidence type="ECO:0000313" key="8">
    <source>
        <dbReference type="Proteomes" id="UP000306223"/>
    </source>
</evidence>
<feature type="transmembrane region" description="Helical" evidence="5">
    <location>
        <begin position="156"/>
        <end position="175"/>
    </location>
</feature>
<dbReference type="EMBL" id="SUNH01000015">
    <property type="protein sequence ID" value="TJZ83731.1"/>
    <property type="molecule type" value="Genomic_DNA"/>
</dbReference>
<name>A0A4U0QPA3_9RHOB</name>
<protein>
    <recommendedName>
        <fullName evidence="6">NnrU domain-containing protein</fullName>
    </recommendedName>
</protein>
<keyword evidence="8" id="KW-1185">Reference proteome</keyword>
<feature type="transmembrane region" description="Helical" evidence="5">
    <location>
        <begin position="63"/>
        <end position="82"/>
    </location>
</feature>
<comment type="caution">
    <text evidence="7">The sequence shown here is derived from an EMBL/GenBank/DDBJ whole genome shotgun (WGS) entry which is preliminary data.</text>
</comment>
<feature type="transmembrane region" description="Helical" evidence="5">
    <location>
        <begin position="119"/>
        <end position="136"/>
    </location>
</feature>
<keyword evidence="2 5" id="KW-0812">Transmembrane</keyword>
<dbReference type="Proteomes" id="UP000306223">
    <property type="component" value="Unassembled WGS sequence"/>
</dbReference>
<feature type="transmembrane region" description="Helical" evidence="5">
    <location>
        <begin position="35"/>
        <end position="51"/>
    </location>
</feature>
<evidence type="ECO:0000256" key="1">
    <source>
        <dbReference type="ARBA" id="ARBA00004141"/>
    </source>
</evidence>
<evidence type="ECO:0000259" key="6">
    <source>
        <dbReference type="Pfam" id="PF07298"/>
    </source>
</evidence>
<keyword evidence="4 5" id="KW-0472">Membrane</keyword>
<dbReference type="InterPro" id="IPR009915">
    <property type="entry name" value="NnrU_dom"/>
</dbReference>
<dbReference type="AlphaFoldDB" id="A0A4U0QPA3"/>
<sequence>MLILILGVALWWAAHLYKRMAPASRASMGERGKGMVTGLLVLSIILMVIGYRGAEGAFFWGPNAALVGINNLLVLVGIYLFAASGMKTRVTAHTRHPMLWGFALWAGAHLLVNGDTPSIILFGGLLAWAFVEMVAINRASPWVRPTGPFPARKEAMAVFGAVIVMGVIGLIHGWIGPWPFGGA</sequence>
<evidence type="ECO:0000256" key="4">
    <source>
        <dbReference type="ARBA" id="ARBA00023136"/>
    </source>
</evidence>
<gene>
    <name evidence="7" type="ORF">FA740_11575</name>
</gene>
<evidence type="ECO:0000256" key="5">
    <source>
        <dbReference type="SAM" id="Phobius"/>
    </source>
</evidence>
<accession>A0A4U0QPA3</accession>
<dbReference type="RefSeq" id="WP_136856933.1">
    <property type="nucleotide sequence ID" value="NZ_JBKBLO010000001.1"/>
</dbReference>
<evidence type="ECO:0000313" key="7">
    <source>
        <dbReference type="EMBL" id="TJZ83731.1"/>
    </source>
</evidence>
<dbReference type="OrthoDB" id="5293641at2"/>
<proteinExistence type="predicted"/>
<dbReference type="GO" id="GO:0016020">
    <property type="term" value="C:membrane"/>
    <property type="evidence" value="ECO:0007669"/>
    <property type="project" value="UniProtKB-SubCell"/>
</dbReference>
<evidence type="ECO:0000256" key="3">
    <source>
        <dbReference type="ARBA" id="ARBA00022989"/>
    </source>
</evidence>
<keyword evidence="3 5" id="KW-1133">Transmembrane helix</keyword>
<comment type="subcellular location">
    <subcellularLocation>
        <location evidence="1">Membrane</location>
        <topology evidence="1">Multi-pass membrane protein</topology>
    </subcellularLocation>
</comment>
<organism evidence="7 8">
    <name type="scientific">Paracoccus hibiscisoli</name>
    <dbReference type="NCBI Taxonomy" id="2023261"/>
    <lineage>
        <taxon>Bacteria</taxon>
        <taxon>Pseudomonadati</taxon>
        <taxon>Pseudomonadota</taxon>
        <taxon>Alphaproteobacteria</taxon>
        <taxon>Rhodobacterales</taxon>
        <taxon>Paracoccaceae</taxon>
        <taxon>Paracoccus</taxon>
    </lineage>
</organism>
<evidence type="ECO:0000256" key="2">
    <source>
        <dbReference type="ARBA" id="ARBA00022692"/>
    </source>
</evidence>
<feature type="domain" description="NnrU" evidence="6">
    <location>
        <begin position="3"/>
        <end position="176"/>
    </location>
</feature>
<dbReference type="Pfam" id="PF07298">
    <property type="entry name" value="NnrU"/>
    <property type="match status" value="1"/>
</dbReference>
<reference evidence="7 8" key="1">
    <citation type="submission" date="2019-04" db="EMBL/GenBank/DDBJ databases">
        <authorList>
            <person name="Li J."/>
        </authorList>
    </citation>
    <scope>NUCLEOTIDE SEQUENCE [LARGE SCALE GENOMIC DNA]</scope>
    <source>
        <strain evidence="7 8">CCTCC AB2016182</strain>
    </source>
</reference>